<comment type="caution">
    <text evidence="10">The sequence shown here is derived from an EMBL/GenBank/DDBJ whole genome shotgun (WGS) entry which is preliminary data.</text>
</comment>
<feature type="chain" id="PRO_5030712598" description="High-potential iron-sulfur protein" evidence="8">
    <location>
        <begin position="27"/>
        <end position="99"/>
    </location>
</feature>
<dbReference type="PROSITE" id="PS51373">
    <property type="entry name" value="HIPIP"/>
    <property type="match status" value="1"/>
</dbReference>
<dbReference type="GO" id="GO:0046872">
    <property type="term" value="F:metal ion binding"/>
    <property type="evidence" value="ECO:0007669"/>
    <property type="project" value="UniProtKB-KW"/>
</dbReference>
<comment type="function">
    <text evidence="7">Specific class of high-redox-potential 4Fe-4S ferredoxins. Functions in anaerobic electron transport in most purple and in some other photosynthetic bacteria and in at least one genus (Paracoccus) of halophilic, denitrifying bacteria.</text>
</comment>
<evidence type="ECO:0000259" key="9">
    <source>
        <dbReference type="PROSITE" id="PS51373"/>
    </source>
</evidence>
<keyword evidence="6 7" id="KW-0411">Iron-sulfur</keyword>
<dbReference type="RefSeq" id="WP_182216892.1">
    <property type="nucleotide sequence ID" value="NZ_JACEZS010000007.1"/>
</dbReference>
<dbReference type="EMBL" id="JACEZS010000007">
    <property type="protein sequence ID" value="MBA5605695.1"/>
    <property type="molecule type" value="Genomic_DNA"/>
</dbReference>
<evidence type="ECO:0000256" key="1">
    <source>
        <dbReference type="ARBA" id="ARBA00022448"/>
    </source>
</evidence>
<evidence type="ECO:0000313" key="11">
    <source>
        <dbReference type="Proteomes" id="UP000566711"/>
    </source>
</evidence>
<keyword evidence="1 7" id="KW-0813">Transport</keyword>
<evidence type="ECO:0000256" key="5">
    <source>
        <dbReference type="ARBA" id="ARBA00023004"/>
    </source>
</evidence>
<protein>
    <recommendedName>
        <fullName evidence="7">High-potential iron-sulfur protein</fullName>
        <shortName evidence="7">HiPIP</shortName>
    </recommendedName>
</protein>
<dbReference type="GO" id="GO:0009055">
    <property type="term" value="F:electron transfer activity"/>
    <property type="evidence" value="ECO:0007669"/>
    <property type="project" value="InterPro"/>
</dbReference>
<organism evidence="10 11">
    <name type="scientific">Rugamonas fusca</name>
    <dbReference type="NCBI Taxonomy" id="2758568"/>
    <lineage>
        <taxon>Bacteria</taxon>
        <taxon>Pseudomonadati</taxon>
        <taxon>Pseudomonadota</taxon>
        <taxon>Betaproteobacteria</taxon>
        <taxon>Burkholderiales</taxon>
        <taxon>Oxalobacteraceae</taxon>
        <taxon>Telluria group</taxon>
        <taxon>Rugamonas</taxon>
    </lineage>
</organism>
<evidence type="ECO:0000256" key="4">
    <source>
        <dbReference type="ARBA" id="ARBA00022982"/>
    </source>
</evidence>
<evidence type="ECO:0000256" key="2">
    <source>
        <dbReference type="ARBA" id="ARBA00022485"/>
    </source>
</evidence>
<dbReference type="InterPro" id="IPR006311">
    <property type="entry name" value="TAT_signal"/>
</dbReference>
<keyword evidence="4 7" id="KW-0249">Electron transport</keyword>
<feature type="signal peptide" evidence="8">
    <location>
        <begin position="1"/>
        <end position="26"/>
    </location>
</feature>
<proteinExistence type="inferred from homology"/>
<dbReference type="SUPFAM" id="SSF57652">
    <property type="entry name" value="HIPIP (high potential iron protein)"/>
    <property type="match status" value="1"/>
</dbReference>
<dbReference type="PROSITE" id="PS51318">
    <property type="entry name" value="TAT"/>
    <property type="match status" value="1"/>
</dbReference>
<name>A0A7W2EH94_9BURK</name>
<sequence>MANRRIFIMQAVAGLAAAGLGRLAMADERTLLREDDPKALEFGYVAETARVDQAKYPEHQPDQQCSKCQIYEDGPDGKGGCPLFPGKLVLAGGWCSAFS</sequence>
<comment type="subunit">
    <text evidence="7">Homodimer.</text>
</comment>
<gene>
    <name evidence="10" type="ORF">H3H36_10010</name>
</gene>
<evidence type="ECO:0000313" key="10">
    <source>
        <dbReference type="EMBL" id="MBA5605695.1"/>
    </source>
</evidence>
<keyword evidence="3 7" id="KW-0479">Metal-binding</keyword>
<keyword evidence="11" id="KW-1185">Reference proteome</keyword>
<accession>A0A7W2EH94</accession>
<dbReference type="GO" id="GO:0019646">
    <property type="term" value="P:aerobic electron transport chain"/>
    <property type="evidence" value="ECO:0007669"/>
    <property type="project" value="InterPro"/>
</dbReference>
<dbReference type="Gene3D" id="4.10.490.10">
    <property type="entry name" value="High potential iron-sulphur protein"/>
    <property type="match status" value="1"/>
</dbReference>
<evidence type="ECO:0000256" key="6">
    <source>
        <dbReference type="ARBA" id="ARBA00023014"/>
    </source>
</evidence>
<dbReference type="InterPro" id="IPR036369">
    <property type="entry name" value="HIPIP_sf"/>
</dbReference>
<keyword evidence="8" id="KW-0732">Signal</keyword>
<dbReference type="GO" id="GO:0051539">
    <property type="term" value="F:4 iron, 4 sulfur cluster binding"/>
    <property type="evidence" value="ECO:0007669"/>
    <property type="project" value="UniProtKB-KW"/>
</dbReference>
<dbReference type="Pfam" id="PF01355">
    <property type="entry name" value="HIPIP"/>
    <property type="match status" value="1"/>
</dbReference>
<feature type="domain" description="High potential iron-sulfur proteins family profile" evidence="9">
    <location>
        <begin position="26"/>
        <end position="99"/>
    </location>
</feature>
<evidence type="ECO:0000256" key="8">
    <source>
        <dbReference type="SAM" id="SignalP"/>
    </source>
</evidence>
<dbReference type="Proteomes" id="UP000566711">
    <property type="component" value="Unassembled WGS sequence"/>
</dbReference>
<keyword evidence="2 7" id="KW-0004">4Fe-4S</keyword>
<comment type="similarity">
    <text evidence="7">Belongs to the high-potential iron-sulfur protein (HiPIP) family.</text>
</comment>
<dbReference type="InterPro" id="IPR000170">
    <property type="entry name" value="High_potential_FeS_prot"/>
</dbReference>
<reference evidence="10 11" key="1">
    <citation type="submission" date="2020-07" db="EMBL/GenBank/DDBJ databases">
        <title>Novel species isolated from subtropical streams in China.</title>
        <authorList>
            <person name="Lu H."/>
        </authorList>
    </citation>
    <scope>NUCLEOTIDE SEQUENCE [LARGE SCALE GENOMIC DNA]</scope>
    <source>
        <strain evidence="10 11">FT3S</strain>
    </source>
</reference>
<keyword evidence="5 7" id="KW-0408">Iron</keyword>
<evidence type="ECO:0000256" key="3">
    <source>
        <dbReference type="ARBA" id="ARBA00022723"/>
    </source>
</evidence>
<dbReference type="AlphaFoldDB" id="A0A7W2EH94"/>
<evidence type="ECO:0000256" key="7">
    <source>
        <dbReference type="RuleBase" id="RU000620"/>
    </source>
</evidence>